<keyword evidence="8" id="KW-1185">Reference proteome</keyword>
<sequence length="338" mass="37188">MRDDDDLLTIGEVAKLDGVSTKALRYYDAHGILAPIETDPRTGYRYYAPDQLLEMDVIRLCLEAGVPLDSIEAFHQTDGSLDWRALMETGRDRVAREIARLRTLETSLNDYLGEMTRKARTPADGVVRSDLPPTWMVGRPWPYYGGPFVLKPYLRAMTLLRTAVREAGLPRLLRRGIIIDCREGRAYAYQQFEPGIAKPRSDAAESAMTGIDATGIDMAIPGAAGTGKAPDQDISPTDNRTVPINDASHAGDDSVDSPDFGFDPSLTVFHPTGGPAEGQVIERESLTACFDDALAMVARNDPNKWPHATVCEIWGSHTADGRVRVRYTRHRCGVGRTA</sequence>
<dbReference type="PANTHER" id="PTHR30204">
    <property type="entry name" value="REDOX-CYCLING DRUG-SENSING TRANSCRIPTIONAL ACTIVATOR SOXR"/>
    <property type="match status" value="1"/>
</dbReference>
<dbReference type="SUPFAM" id="SSF46955">
    <property type="entry name" value="Putative DNA-binding domain"/>
    <property type="match status" value="1"/>
</dbReference>
<dbReference type="PANTHER" id="PTHR30204:SF69">
    <property type="entry name" value="MERR-FAMILY TRANSCRIPTIONAL REGULATOR"/>
    <property type="match status" value="1"/>
</dbReference>
<dbReference type="OrthoDB" id="7849865at2"/>
<comment type="caution">
    <text evidence="7">The sequence shown here is derived from an EMBL/GenBank/DDBJ whole genome shotgun (WGS) entry which is preliminary data.</text>
</comment>
<dbReference type="Gene3D" id="1.10.1660.10">
    <property type="match status" value="1"/>
</dbReference>
<gene>
    <name evidence="7" type="ORF">BMYO_0347</name>
</gene>
<dbReference type="SMART" id="SM00422">
    <property type="entry name" value="HTH_MERR"/>
    <property type="match status" value="1"/>
</dbReference>
<evidence type="ECO:0000313" key="8">
    <source>
        <dbReference type="Proteomes" id="UP000216871"/>
    </source>
</evidence>
<dbReference type="PROSITE" id="PS50937">
    <property type="entry name" value="HTH_MERR_2"/>
    <property type="match status" value="1"/>
</dbReference>
<dbReference type="CDD" id="cd01107">
    <property type="entry name" value="HTH_BmrR"/>
    <property type="match status" value="1"/>
</dbReference>
<name>A0A261FPN2_9BIFI</name>
<keyword evidence="1" id="KW-0678">Repressor</keyword>
<reference evidence="7 8" key="1">
    <citation type="journal article" date="2017" name="BMC Genomics">
        <title>Comparative genomic and phylogenomic analyses of the Bifidobacteriaceae family.</title>
        <authorList>
            <person name="Lugli G.A."/>
            <person name="Milani C."/>
            <person name="Turroni F."/>
            <person name="Duranti S."/>
            <person name="Mancabelli L."/>
            <person name="Mangifesta M."/>
            <person name="Ferrario C."/>
            <person name="Modesto M."/>
            <person name="Mattarelli P."/>
            <person name="Jiri K."/>
            <person name="van Sinderen D."/>
            <person name="Ventura M."/>
        </authorList>
    </citation>
    <scope>NUCLEOTIDE SEQUENCE [LARGE SCALE GENOMIC DNA]</scope>
    <source>
        <strain evidence="7 8">DSM 100196</strain>
    </source>
</reference>
<evidence type="ECO:0000256" key="5">
    <source>
        <dbReference type="SAM" id="MobiDB-lite"/>
    </source>
</evidence>
<evidence type="ECO:0000256" key="4">
    <source>
        <dbReference type="ARBA" id="ARBA00023163"/>
    </source>
</evidence>
<proteinExistence type="predicted"/>
<dbReference type="GO" id="GO:0003677">
    <property type="term" value="F:DNA binding"/>
    <property type="evidence" value="ECO:0007669"/>
    <property type="project" value="UniProtKB-KW"/>
</dbReference>
<keyword evidence="2" id="KW-0805">Transcription regulation</keyword>
<feature type="domain" description="HTH merR-type" evidence="6">
    <location>
        <begin position="7"/>
        <end position="77"/>
    </location>
</feature>
<evidence type="ECO:0000256" key="1">
    <source>
        <dbReference type="ARBA" id="ARBA00022491"/>
    </source>
</evidence>
<dbReference type="InterPro" id="IPR009061">
    <property type="entry name" value="DNA-bd_dom_put_sf"/>
</dbReference>
<feature type="region of interest" description="Disordered" evidence="5">
    <location>
        <begin position="221"/>
        <end position="241"/>
    </location>
</feature>
<dbReference type="InterPro" id="IPR000551">
    <property type="entry name" value="MerR-type_HTH_dom"/>
</dbReference>
<accession>A0A261FPN2</accession>
<organism evidence="7 8">
    <name type="scientific">Bifidobacterium myosotis</name>
    <dbReference type="NCBI Taxonomy" id="1630166"/>
    <lineage>
        <taxon>Bacteria</taxon>
        <taxon>Bacillati</taxon>
        <taxon>Actinomycetota</taxon>
        <taxon>Actinomycetes</taxon>
        <taxon>Bifidobacteriales</taxon>
        <taxon>Bifidobacteriaceae</taxon>
        <taxon>Bifidobacterium</taxon>
    </lineage>
</organism>
<evidence type="ECO:0000256" key="3">
    <source>
        <dbReference type="ARBA" id="ARBA00023125"/>
    </source>
</evidence>
<dbReference type="Proteomes" id="UP000216871">
    <property type="component" value="Unassembled WGS sequence"/>
</dbReference>
<dbReference type="AlphaFoldDB" id="A0A261FPN2"/>
<dbReference type="Pfam" id="PF13411">
    <property type="entry name" value="MerR_1"/>
    <property type="match status" value="1"/>
</dbReference>
<dbReference type="GO" id="GO:0003700">
    <property type="term" value="F:DNA-binding transcription factor activity"/>
    <property type="evidence" value="ECO:0007669"/>
    <property type="project" value="InterPro"/>
</dbReference>
<protein>
    <submittedName>
        <fullName evidence="7">Multidrug transporter</fullName>
    </submittedName>
</protein>
<dbReference type="RefSeq" id="WP_094666893.1">
    <property type="nucleotide sequence ID" value="NZ_MWWW01000004.1"/>
</dbReference>
<keyword evidence="3" id="KW-0238">DNA-binding</keyword>
<evidence type="ECO:0000313" key="7">
    <source>
        <dbReference type="EMBL" id="OZG61048.1"/>
    </source>
</evidence>
<keyword evidence="4" id="KW-0804">Transcription</keyword>
<dbReference type="InterPro" id="IPR047057">
    <property type="entry name" value="MerR_fam"/>
</dbReference>
<dbReference type="EMBL" id="MWWW01000004">
    <property type="protein sequence ID" value="OZG61048.1"/>
    <property type="molecule type" value="Genomic_DNA"/>
</dbReference>
<evidence type="ECO:0000256" key="2">
    <source>
        <dbReference type="ARBA" id="ARBA00023015"/>
    </source>
</evidence>
<evidence type="ECO:0000259" key="6">
    <source>
        <dbReference type="PROSITE" id="PS50937"/>
    </source>
</evidence>